<organism evidence="1 2">
    <name type="scientific">Halanaerobium saccharolyticum</name>
    <dbReference type="NCBI Taxonomy" id="43595"/>
    <lineage>
        <taxon>Bacteria</taxon>
        <taxon>Bacillati</taxon>
        <taxon>Bacillota</taxon>
        <taxon>Clostridia</taxon>
        <taxon>Halanaerobiales</taxon>
        <taxon>Halanaerobiaceae</taxon>
        <taxon>Halanaerobium</taxon>
    </lineage>
</organism>
<dbReference type="EMBL" id="SNWX01000006">
    <property type="protein sequence ID" value="TDO92260.1"/>
    <property type="molecule type" value="Genomic_DNA"/>
</dbReference>
<dbReference type="Proteomes" id="UP000295064">
    <property type="component" value="Unassembled WGS sequence"/>
</dbReference>
<dbReference type="RefSeq" id="WP_133514504.1">
    <property type="nucleotide sequence ID" value="NZ_SNWX01000006.1"/>
</dbReference>
<sequence length="191" mass="22516">MSRKSFVVGLVLLFVFILSSGASAQLLNFYGLDNMLMSDWQLDYIRPLEPGELKKGEFRLSPVIGRVNSGRERDIFDSSSDEYDYENGTNAYFLVFDTALSDNLTFHSKYVYQPWEKYTYNDYMDSDESRSSLIDLFINYEFKEDKTMFFGYNRTLNKDKEYDDLDNLEYQTETTNNIYYLGFEIRGSFLN</sequence>
<evidence type="ECO:0000313" key="2">
    <source>
        <dbReference type="Proteomes" id="UP000295064"/>
    </source>
</evidence>
<name>A0A4R6LWN3_9FIRM</name>
<protein>
    <submittedName>
        <fullName evidence="1">Uncharacterized protein</fullName>
    </submittedName>
</protein>
<evidence type="ECO:0000313" key="1">
    <source>
        <dbReference type="EMBL" id="TDO92260.1"/>
    </source>
</evidence>
<accession>A0A4R6LWN3</accession>
<comment type="caution">
    <text evidence="1">The sequence shown here is derived from an EMBL/GenBank/DDBJ whole genome shotgun (WGS) entry which is preliminary data.</text>
</comment>
<dbReference type="AlphaFoldDB" id="A0A4R6LWN3"/>
<dbReference type="OrthoDB" id="2111750at2"/>
<proteinExistence type="predicted"/>
<gene>
    <name evidence="1" type="ORF">DFR79_10673</name>
</gene>
<reference evidence="1 2" key="1">
    <citation type="submission" date="2019-03" db="EMBL/GenBank/DDBJ databases">
        <title>Subsurface microbial communities from deep shales in Ohio and West Virginia, USA.</title>
        <authorList>
            <person name="Wrighton K."/>
        </authorList>
    </citation>
    <scope>NUCLEOTIDE SEQUENCE [LARGE SCALE GENOMIC DNA]</scope>
    <source>
        <strain evidence="1 2">MA284_T2</strain>
    </source>
</reference>